<reference evidence="2 3" key="1">
    <citation type="journal article" date="2015" name="Virol. Sin.">
        <title>Genome sequencing and analysis of a granulovirus isolated from the Asiatic rice leafroller, Cnaphalocrocis medinalis.</title>
        <authorList>
            <person name="Zhang S."/>
            <person name="Zhu Z."/>
            <person name="Sun S."/>
            <person name="Chen Q."/>
            <person name="Deng F."/>
            <person name="Yang K."/>
        </authorList>
    </citation>
    <scope>NUCLEOTIDE SEQUENCE [LARGE SCALE GENOMIC DNA]</scope>
    <source>
        <strain evidence="2 3">Enping</strain>
    </source>
</reference>
<dbReference type="GeneID" id="26855118"/>
<keyword evidence="1" id="KW-1133">Transmembrane helix</keyword>
<keyword evidence="3" id="KW-1185">Reference proteome</keyword>
<name>A0A109WW93_9BBAC</name>
<proteinExistence type="predicted"/>
<organism evidence="2 3">
    <name type="scientific">Cnaphalocrocis medinalis granulovirus</name>
    <dbReference type="NCBI Taxonomy" id="1750712"/>
    <lineage>
        <taxon>Viruses</taxon>
        <taxon>Viruses incertae sedis</taxon>
        <taxon>Naldaviricetes</taxon>
        <taxon>Lefavirales</taxon>
        <taxon>Baculoviridae</taxon>
        <taxon>Betabaculovirus</taxon>
        <taxon>Betabaculovirus cnamedinalis</taxon>
    </lineage>
</organism>
<accession>A0A109WW93</accession>
<protein>
    <submittedName>
        <fullName evidence="2">Uncharacterized protein</fullName>
    </submittedName>
</protein>
<evidence type="ECO:0000256" key="1">
    <source>
        <dbReference type="SAM" id="Phobius"/>
    </source>
</evidence>
<evidence type="ECO:0000313" key="2">
    <source>
        <dbReference type="EMBL" id="AMF83844.1"/>
    </source>
</evidence>
<dbReference type="KEGG" id="vg:26855118"/>
<sequence length="286" mass="32991">MLLLHYECVVFLLWLCVRSVVTQEFPPVVKNEKTYEIAPNTFVSTQYYEIMLNISGGTPIWYQYSKDGNRLTTNKATPLVLQMFSFNKNGYVFVNPTNQDFLCLNQHDVIKMLTLPHEVDNVLNDCILYFDVVSSSRPENLLTKYKITNNKVCVTQSNIPKTFDFKLYFKKNEKKQYIKIDRLGLWSAPRRIASHFEIAYSPCFEYYNIKPIFLCKLTTSCDFVNYLSNDIVSNLFNIKQSLINSNSTTSTATSISSNISTTTASSPFFCLLLLIILHLIIILHQL</sequence>
<gene>
    <name evidence="2" type="primary">Cnme92</name>
</gene>
<keyword evidence="1" id="KW-0812">Transmembrane</keyword>
<feature type="transmembrane region" description="Helical" evidence="1">
    <location>
        <begin position="264"/>
        <end position="283"/>
    </location>
</feature>
<evidence type="ECO:0000313" key="3">
    <source>
        <dbReference type="Proteomes" id="UP000202719"/>
    </source>
</evidence>
<keyword evidence="1" id="KW-0472">Membrane</keyword>
<dbReference type="EMBL" id="KU593505">
    <property type="protein sequence ID" value="AMF83844.1"/>
    <property type="molecule type" value="Genomic_DNA"/>
</dbReference>
<dbReference type="RefSeq" id="YP_009230011.1">
    <property type="nucleotide sequence ID" value="NC_029304.2"/>
</dbReference>
<dbReference type="Proteomes" id="UP000202719">
    <property type="component" value="Segment"/>
</dbReference>